<dbReference type="Proteomes" id="UP000012073">
    <property type="component" value="Unassembled WGS sequence"/>
</dbReference>
<dbReference type="Gramene" id="CDF40921">
    <property type="protein sequence ID" value="CDF40921"/>
    <property type="gene ID" value="CHC_T00000899001"/>
</dbReference>
<sequence length="268" mass="30787">MCRRLKAQKDWSLITVAATDRAWVFVNGFHVMDVLSRSQVAKKRYPLKKGDVVAVKAMDTVLKSGDKKTLPHEFGFVVDVHHRGRHITTRPRKGPWRVTAMYKTPDPAQQFAFMKKGFNDCMWDLPVAPKKPPRVRATPFPYSRGARYVWASNAQRPSAIVFARLIIEGDEKRCQKLNGQGSGGDLKTCACREVRSADGSVCHYFIDFRKKICDSRRCEPKYECTSQAKDSLICIKRFITHRIVPIHGTETCKLEPDEHYIYVPYHRD</sequence>
<reference evidence="2" key="1">
    <citation type="journal article" date="2013" name="Proc. Natl. Acad. Sci. U.S.A.">
        <title>Genome structure and metabolic features in the red seaweed Chondrus crispus shed light on evolution of the Archaeplastida.</title>
        <authorList>
            <person name="Collen J."/>
            <person name="Porcel B."/>
            <person name="Carre W."/>
            <person name="Ball S.G."/>
            <person name="Chaparro C."/>
            <person name="Tonon T."/>
            <person name="Barbeyron T."/>
            <person name="Michel G."/>
            <person name="Noel B."/>
            <person name="Valentin K."/>
            <person name="Elias M."/>
            <person name="Artiguenave F."/>
            <person name="Arun A."/>
            <person name="Aury J.M."/>
            <person name="Barbosa-Neto J.F."/>
            <person name="Bothwell J.H."/>
            <person name="Bouget F.Y."/>
            <person name="Brillet L."/>
            <person name="Cabello-Hurtado F."/>
            <person name="Capella-Gutierrez S."/>
            <person name="Charrier B."/>
            <person name="Cladiere L."/>
            <person name="Cock J.M."/>
            <person name="Coelho S.M."/>
            <person name="Colleoni C."/>
            <person name="Czjzek M."/>
            <person name="Da Silva C."/>
            <person name="Delage L."/>
            <person name="Denoeud F."/>
            <person name="Deschamps P."/>
            <person name="Dittami S.M."/>
            <person name="Gabaldon T."/>
            <person name="Gachon C.M."/>
            <person name="Groisillier A."/>
            <person name="Herve C."/>
            <person name="Jabbari K."/>
            <person name="Katinka M."/>
            <person name="Kloareg B."/>
            <person name="Kowalczyk N."/>
            <person name="Labadie K."/>
            <person name="Leblanc C."/>
            <person name="Lopez P.J."/>
            <person name="McLachlan D.H."/>
            <person name="Meslet-Cladiere L."/>
            <person name="Moustafa A."/>
            <person name="Nehr Z."/>
            <person name="Nyvall Collen P."/>
            <person name="Panaud O."/>
            <person name="Partensky F."/>
            <person name="Poulain J."/>
            <person name="Rensing S.A."/>
            <person name="Rousvoal S."/>
            <person name="Samson G."/>
            <person name="Symeonidi A."/>
            <person name="Weissenbach J."/>
            <person name="Zambounis A."/>
            <person name="Wincker P."/>
            <person name="Boyen C."/>
        </authorList>
    </citation>
    <scope>NUCLEOTIDE SEQUENCE [LARGE SCALE GENOMIC DNA]</scope>
    <source>
        <strain evidence="2">cv. Stackhouse</strain>
    </source>
</reference>
<accession>R7QTU3</accession>
<protein>
    <submittedName>
        <fullName evidence="1">Uncharacterized protein</fullName>
    </submittedName>
</protein>
<dbReference type="KEGG" id="ccp:CHC_T00000899001"/>
<evidence type="ECO:0000313" key="2">
    <source>
        <dbReference type="Proteomes" id="UP000012073"/>
    </source>
</evidence>
<dbReference type="RefSeq" id="XP_005711215.1">
    <property type="nucleotide sequence ID" value="XM_005711158.1"/>
</dbReference>
<dbReference type="EMBL" id="HG002268">
    <property type="protein sequence ID" value="CDF40921.1"/>
    <property type="molecule type" value="Genomic_DNA"/>
</dbReference>
<organism evidence="1 2">
    <name type="scientific">Chondrus crispus</name>
    <name type="common">Carrageen Irish moss</name>
    <name type="synonym">Polymorpha crispa</name>
    <dbReference type="NCBI Taxonomy" id="2769"/>
    <lineage>
        <taxon>Eukaryota</taxon>
        <taxon>Rhodophyta</taxon>
        <taxon>Florideophyceae</taxon>
        <taxon>Rhodymeniophycidae</taxon>
        <taxon>Gigartinales</taxon>
        <taxon>Gigartinaceae</taxon>
        <taxon>Chondrus</taxon>
    </lineage>
</organism>
<dbReference type="AlphaFoldDB" id="R7QTU3"/>
<gene>
    <name evidence="1" type="ORF">CHC_T00000899001</name>
</gene>
<evidence type="ECO:0000313" key="1">
    <source>
        <dbReference type="EMBL" id="CDF40921.1"/>
    </source>
</evidence>
<name>R7QTU3_CHOCR</name>
<proteinExistence type="predicted"/>
<keyword evidence="2" id="KW-1185">Reference proteome</keyword>
<dbReference type="GeneID" id="17318933"/>